<gene>
    <name evidence="3" type="ORF">FRY98_24655</name>
</gene>
<dbReference type="EMBL" id="VSDO01000005">
    <property type="protein sequence ID" value="TYA10960.1"/>
    <property type="molecule type" value="Genomic_DNA"/>
</dbReference>
<comment type="caution">
    <text evidence="3">The sequence shown here is derived from an EMBL/GenBank/DDBJ whole genome shotgun (WGS) entry which is preliminary data.</text>
</comment>
<evidence type="ECO:0000313" key="3">
    <source>
        <dbReference type="EMBL" id="TYA10960.1"/>
    </source>
</evidence>
<feature type="region of interest" description="Disordered" evidence="1">
    <location>
        <begin position="110"/>
        <end position="178"/>
    </location>
</feature>
<keyword evidence="4" id="KW-1185">Reference proteome</keyword>
<sequence length="311" mass="36284">MSGFIPIGRELQNHWIRRDKDYWNVFCEMYFLARYSTKPEVRVIDGVEVTINYREFIFGRSSWSTRMDISERRLRTLVKKLVDEGFIHQVSKYSKFSIYSFDYVPEMHLKSDQQNDQQSDQQDSEKRPAETQAGQGFSVTSDQQDFTKRPAERPAQRPQKEEGIKEEGYKGECLNNMPSKEHEPIAKELLAYLNKKVGKKYRATPGTLKLIIARLNEGYSKEDCFHVIDVKCAEWIGTDQEKYLDYETLFRPSKFPKYLEQRLEDVKRIGSGGGNALDKLLRKELDANGPHRRDITDEVHRGSVPELPDGR</sequence>
<proteinExistence type="predicted"/>
<feature type="region of interest" description="Disordered" evidence="1">
    <location>
        <begin position="288"/>
        <end position="311"/>
    </location>
</feature>
<evidence type="ECO:0000259" key="2">
    <source>
        <dbReference type="Pfam" id="PF09524"/>
    </source>
</evidence>
<dbReference type="RefSeq" id="WP_148457128.1">
    <property type="nucleotide sequence ID" value="NZ_VSDO01000005.1"/>
</dbReference>
<name>A0A5D0CN09_9BACL</name>
<feature type="compositionally biased region" description="Basic and acidic residues" evidence="1">
    <location>
        <begin position="145"/>
        <end position="170"/>
    </location>
</feature>
<dbReference type="Proteomes" id="UP000325218">
    <property type="component" value="Unassembled WGS sequence"/>
</dbReference>
<feature type="compositionally biased region" description="Polar residues" evidence="1">
    <location>
        <begin position="132"/>
        <end position="144"/>
    </location>
</feature>
<reference evidence="3 4" key="1">
    <citation type="submission" date="2019-08" db="EMBL/GenBank/DDBJ databases">
        <title>Genome sequencing of Paenibacillus faecis DSM 23593(T).</title>
        <authorList>
            <person name="Kook J.-K."/>
            <person name="Park S.-N."/>
            <person name="Lim Y.K."/>
        </authorList>
    </citation>
    <scope>NUCLEOTIDE SEQUENCE [LARGE SCALE GENOMIC DNA]</scope>
    <source>
        <strain evidence="3 4">DSM 23593</strain>
    </source>
</reference>
<evidence type="ECO:0000256" key="1">
    <source>
        <dbReference type="SAM" id="MobiDB-lite"/>
    </source>
</evidence>
<evidence type="ECO:0000313" key="4">
    <source>
        <dbReference type="Proteomes" id="UP000325218"/>
    </source>
</evidence>
<organism evidence="3 4">
    <name type="scientific">Paenibacillus faecis</name>
    <dbReference type="NCBI Taxonomy" id="862114"/>
    <lineage>
        <taxon>Bacteria</taxon>
        <taxon>Bacillati</taxon>
        <taxon>Bacillota</taxon>
        <taxon>Bacilli</taxon>
        <taxon>Bacillales</taxon>
        <taxon>Paenibacillaceae</taxon>
        <taxon>Paenibacillus</taxon>
    </lineage>
</organism>
<accession>A0A5D0CN09</accession>
<dbReference type="Pfam" id="PF09524">
    <property type="entry name" value="Phg_2220_C"/>
    <property type="match status" value="1"/>
</dbReference>
<dbReference type="NCBIfam" id="TIGR02220">
    <property type="entry name" value="phg_TIGR02220"/>
    <property type="match status" value="1"/>
</dbReference>
<dbReference type="AlphaFoldDB" id="A0A5D0CN09"/>
<protein>
    <recommendedName>
        <fullName evidence="2">Phage conserved hypothetical protein C-terminal domain-containing protein</fullName>
    </recommendedName>
</protein>
<dbReference type="InterPro" id="IPR011741">
    <property type="entry name" value="Phg_2220_C"/>
</dbReference>
<dbReference type="OrthoDB" id="1821976at2"/>
<feature type="domain" description="Phage conserved hypothetical protein C-terminal" evidence="2">
    <location>
        <begin position="190"/>
        <end position="259"/>
    </location>
</feature>